<accession>A0A4R4Q709</accession>
<dbReference type="AlphaFoldDB" id="A0A4R4Q709"/>
<gene>
    <name evidence="6" type="ORF">E1261_11950</name>
</gene>
<evidence type="ECO:0000259" key="5">
    <source>
        <dbReference type="PROSITE" id="PS51898"/>
    </source>
</evidence>
<feature type="region of interest" description="Disordered" evidence="4">
    <location>
        <begin position="302"/>
        <end position="326"/>
    </location>
</feature>
<dbReference type="Proteomes" id="UP000295075">
    <property type="component" value="Unassembled WGS sequence"/>
</dbReference>
<dbReference type="GO" id="GO:0015074">
    <property type="term" value="P:DNA integration"/>
    <property type="evidence" value="ECO:0007669"/>
    <property type="project" value="InterPro"/>
</dbReference>
<reference evidence="6 7" key="1">
    <citation type="submission" date="2019-03" db="EMBL/GenBank/DDBJ databases">
        <title>Draft genome sequences of novel Actinobacteria.</title>
        <authorList>
            <person name="Sahin N."/>
            <person name="Ay H."/>
            <person name="Saygin H."/>
        </authorList>
    </citation>
    <scope>NUCLEOTIDE SEQUENCE [LARGE SCALE GENOMIC DNA]</scope>
    <source>
        <strain evidence="6 7">JCM 30547</strain>
    </source>
</reference>
<evidence type="ECO:0000256" key="3">
    <source>
        <dbReference type="ARBA" id="ARBA00023172"/>
    </source>
</evidence>
<dbReference type="PROSITE" id="PS51898">
    <property type="entry name" value="TYR_RECOMBINASE"/>
    <property type="match status" value="1"/>
</dbReference>
<keyword evidence="3" id="KW-0233">DNA recombination</keyword>
<dbReference type="GO" id="GO:0003677">
    <property type="term" value="F:DNA binding"/>
    <property type="evidence" value="ECO:0007669"/>
    <property type="project" value="UniProtKB-KW"/>
</dbReference>
<dbReference type="InterPro" id="IPR050090">
    <property type="entry name" value="Tyrosine_recombinase_XerCD"/>
</dbReference>
<dbReference type="Gene3D" id="1.10.150.130">
    <property type="match status" value="1"/>
</dbReference>
<feature type="domain" description="Tyr recombinase" evidence="5">
    <location>
        <begin position="69"/>
        <end position="288"/>
    </location>
</feature>
<evidence type="ECO:0000256" key="1">
    <source>
        <dbReference type="ARBA" id="ARBA00008857"/>
    </source>
</evidence>
<dbReference type="SUPFAM" id="SSF56349">
    <property type="entry name" value="DNA breaking-rejoining enzymes"/>
    <property type="match status" value="1"/>
</dbReference>
<dbReference type="InterPro" id="IPR002104">
    <property type="entry name" value="Integrase_catalytic"/>
</dbReference>
<dbReference type="InterPro" id="IPR011010">
    <property type="entry name" value="DNA_brk_join_enz"/>
</dbReference>
<dbReference type="GO" id="GO:0006310">
    <property type="term" value="P:DNA recombination"/>
    <property type="evidence" value="ECO:0007669"/>
    <property type="project" value="UniProtKB-KW"/>
</dbReference>
<evidence type="ECO:0000256" key="2">
    <source>
        <dbReference type="ARBA" id="ARBA00023125"/>
    </source>
</evidence>
<dbReference type="OrthoDB" id="1822491at2"/>
<evidence type="ECO:0000313" key="7">
    <source>
        <dbReference type="Proteomes" id="UP000295075"/>
    </source>
</evidence>
<dbReference type="InterPro" id="IPR013762">
    <property type="entry name" value="Integrase-like_cat_sf"/>
</dbReference>
<proteinExistence type="inferred from homology"/>
<feature type="compositionally biased region" description="Polar residues" evidence="4">
    <location>
        <begin position="302"/>
        <end position="311"/>
    </location>
</feature>
<evidence type="ECO:0000256" key="4">
    <source>
        <dbReference type="SAM" id="MobiDB-lite"/>
    </source>
</evidence>
<dbReference type="PANTHER" id="PTHR30349">
    <property type="entry name" value="PHAGE INTEGRASE-RELATED"/>
    <property type="match status" value="1"/>
</dbReference>
<name>A0A4R4Q709_9ACTN</name>
<dbReference type="CDD" id="cd01189">
    <property type="entry name" value="INT_ICEBs1_C_like"/>
    <property type="match status" value="1"/>
</dbReference>
<protein>
    <submittedName>
        <fullName evidence="6">Site-specific integrase</fullName>
    </submittedName>
</protein>
<organism evidence="6 7">
    <name type="scientific">Kribbella albertanoniae</name>
    <dbReference type="NCBI Taxonomy" id="1266829"/>
    <lineage>
        <taxon>Bacteria</taxon>
        <taxon>Bacillati</taxon>
        <taxon>Actinomycetota</taxon>
        <taxon>Actinomycetes</taxon>
        <taxon>Propionibacteriales</taxon>
        <taxon>Kribbellaceae</taxon>
        <taxon>Kribbella</taxon>
    </lineage>
</organism>
<keyword evidence="2" id="KW-0238">DNA-binding</keyword>
<keyword evidence="7" id="KW-1185">Reference proteome</keyword>
<comment type="similarity">
    <text evidence="1">Belongs to the 'phage' integrase family.</text>
</comment>
<evidence type="ECO:0000313" key="6">
    <source>
        <dbReference type="EMBL" id="TDC30968.1"/>
    </source>
</evidence>
<dbReference type="InterPro" id="IPR010998">
    <property type="entry name" value="Integrase_recombinase_N"/>
</dbReference>
<dbReference type="Gene3D" id="1.10.443.10">
    <property type="entry name" value="Intergrase catalytic core"/>
    <property type="match status" value="1"/>
</dbReference>
<dbReference type="Pfam" id="PF00589">
    <property type="entry name" value="Phage_integrase"/>
    <property type="match status" value="1"/>
</dbReference>
<comment type="caution">
    <text evidence="6">The sequence shown here is derived from an EMBL/GenBank/DDBJ whole genome shotgun (WGS) entry which is preliminary data.</text>
</comment>
<dbReference type="PANTHER" id="PTHR30349:SF64">
    <property type="entry name" value="PROPHAGE INTEGRASE INTD-RELATED"/>
    <property type="match status" value="1"/>
</dbReference>
<dbReference type="EMBL" id="SMKA01000038">
    <property type="protein sequence ID" value="TDC30968.1"/>
    <property type="molecule type" value="Genomic_DNA"/>
</dbReference>
<sequence length="326" mass="35975">MFGERETGSIKPSEIGAWLRDLERRIGTATARTAFIVLHGSLELAFDDGAIKRNPAKAKSVQVPEVKSGRIVAWSDATVLVVVEAHPASLRPIPVLGAAAGLRQGELFGLGEEDIDFDAMEIHVRRQIKRLGSAFVFALPKNDQERTVPMSDGAAEVLRQHIKAGRIRPYSLPWEKPDGDLASVRLLFRWRDDLHIKARAYNERIWKPALVKGSVIPPPIRNEKGALVYLASRKDGIHALRHYYASVTLADGVNIRELAEYMGHGDPAFTLRLYTHMLPSSHQRARHAFDARLGPVFASASHGTVTEQSPSARDLLEADDGPQLGL</sequence>